<dbReference type="OrthoDB" id="67473at2759"/>
<dbReference type="Proteomes" id="UP000332933">
    <property type="component" value="Unassembled WGS sequence"/>
</dbReference>
<keyword evidence="2" id="KW-1133">Transmembrane helix</keyword>
<feature type="region of interest" description="Disordered" evidence="1">
    <location>
        <begin position="384"/>
        <end position="410"/>
    </location>
</feature>
<evidence type="ECO:0000256" key="1">
    <source>
        <dbReference type="SAM" id="MobiDB-lite"/>
    </source>
</evidence>
<organism evidence="4 5">
    <name type="scientific">Aphanomyces stellatus</name>
    <dbReference type="NCBI Taxonomy" id="120398"/>
    <lineage>
        <taxon>Eukaryota</taxon>
        <taxon>Sar</taxon>
        <taxon>Stramenopiles</taxon>
        <taxon>Oomycota</taxon>
        <taxon>Saprolegniomycetes</taxon>
        <taxon>Saprolegniales</taxon>
        <taxon>Verrucalvaceae</taxon>
        <taxon>Aphanomyces</taxon>
    </lineage>
</organism>
<name>A0A485K4Y8_9STRA</name>
<evidence type="ECO:0000313" key="5">
    <source>
        <dbReference type="Proteomes" id="UP000332933"/>
    </source>
</evidence>
<keyword evidence="2" id="KW-0472">Membrane</keyword>
<feature type="compositionally biased region" description="Low complexity" evidence="1">
    <location>
        <begin position="392"/>
        <end position="401"/>
    </location>
</feature>
<reference evidence="4 5" key="1">
    <citation type="submission" date="2019-03" db="EMBL/GenBank/DDBJ databases">
        <authorList>
            <person name="Gaulin E."/>
            <person name="Dumas B."/>
        </authorList>
    </citation>
    <scope>NUCLEOTIDE SEQUENCE [LARGE SCALE GENOMIC DNA]</scope>
    <source>
        <strain evidence="4">CBS 568.67</strain>
    </source>
</reference>
<protein>
    <submittedName>
        <fullName evidence="4">Aste57867_931 protein</fullName>
    </submittedName>
</protein>
<evidence type="ECO:0000256" key="2">
    <source>
        <dbReference type="SAM" id="Phobius"/>
    </source>
</evidence>
<feature type="region of interest" description="Disordered" evidence="1">
    <location>
        <begin position="281"/>
        <end position="302"/>
    </location>
</feature>
<sequence length="410" mass="43471">MAAVDDLTTYCFASLRAEPQIQGAQGLDSANGGLCPAEVRLSIDQAAPTAGASIVVNWKVALTEPLNPASAAFKAIDPTSSVLATSLYLCPGTDQVVACANRTELLAITNSPFVPPSTSITYQKPVALPAGVSGSFILFAKASLPSNYTYVSGNTSRTVATTIDVVTYRHLQIDPAPTTHWTAIGLGIAGGVILIVIIAAIVMCHRRRQRQRTEQLIASYAGAYIVRSRGASSRLTSRTATRAQSQYSHNGASQYSSSVYMQHNPTPVSANDPSSFELKLTHHSQSEASDSPRVSAALSDSMPAQQTPNFLAFAMSPLVEDSEMPLSYTSSSLSFSDIGAPESFDDGNNGYLNYAISPLVDHDPSRHQAFASDVLSGAMEMVQEEDDHGYSSDEYSSSDGGPILEECAEV</sequence>
<feature type="transmembrane region" description="Helical" evidence="2">
    <location>
        <begin position="181"/>
        <end position="202"/>
    </location>
</feature>
<dbReference type="EMBL" id="CAADRA010000060">
    <property type="protein sequence ID" value="VFT78154.1"/>
    <property type="molecule type" value="Genomic_DNA"/>
</dbReference>
<evidence type="ECO:0000313" key="3">
    <source>
        <dbReference type="EMBL" id="KAF0719581.1"/>
    </source>
</evidence>
<gene>
    <name evidence="4" type="primary">Aste57867_931</name>
    <name evidence="3" type="ORF">As57867_000930</name>
    <name evidence="4" type="ORF">ASTE57867_931</name>
</gene>
<proteinExistence type="predicted"/>
<dbReference type="AlphaFoldDB" id="A0A485K4Y8"/>
<reference evidence="3" key="2">
    <citation type="submission" date="2019-06" db="EMBL/GenBank/DDBJ databases">
        <title>Genomics analysis of Aphanomyces spp. identifies a new class of oomycete effector associated with host adaptation.</title>
        <authorList>
            <person name="Gaulin E."/>
        </authorList>
    </citation>
    <scope>NUCLEOTIDE SEQUENCE</scope>
    <source>
        <strain evidence="3">CBS 578.67</strain>
    </source>
</reference>
<keyword evidence="5" id="KW-1185">Reference proteome</keyword>
<keyword evidence="2" id="KW-0812">Transmembrane</keyword>
<evidence type="ECO:0000313" key="4">
    <source>
        <dbReference type="EMBL" id="VFT78154.1"/>
    </source>
</evidence>
<dbReference type="EMBL" id="VJMH01000060">
    <property type="protein sequence ID" value="KAF0719581.1"/>
    <property type="molecule type" value="Genomic_DNA"/>
</dbReference>
<accession>A0A485K4Y8</accession>